<dbReference type="AlphaFoldDB" id="A0A9N9RV83"/>
<dbReference type="PANTHER" id="PTHR11008:SF40">
    <property type="entry name" value="PROTEIN TAKEOUT"/>
    <property type="match status" value="1"/>
</dbReference>
<evidence type="ECO:0008006" key="7">
    <source>
        <dbReference type="Google" id="ProtNLM"/>
    </source>
</evidence>
<feature type="chain" id="PRO_5040446027" description="Hemolymph juvenile hormone binding protein" evidence="4">
    <location>
        <begin position="16"/>
        <end position="246"/>
    </location>
</feature>
<keyword evidence="6" id="KW-1185">Reference proteome</keyword>
<gene>
    <name evidence="5" type="ORF">CHIRRI_LOCUS7044</name>
</gene>
<comment type="similarity">
    <text evidence="3">Belongs to the TO family.</text>
</comment>
<evidence type="ECO:0000256" key="3">
    <source>
        <dbReference type="ARBA" id="ARBA00060902"/>
    </source>
</evidence>
<dbReference type="GO" id="GO:0007623">
    <property type="term" value="P:circadian rhythm"/>
    <property type="evidence" value="ECO:0007669"/>
    <property type="project" value="UniProtKB-ARBA"/>
</dbReference>
<evidence type="ECO:0000256" key="1">
    <source>
        <dbReference type="ARBA" id="ARBA00022729"/>
    </source>
</evidence>
<dbReference type="Pfam" id="PF06585">
    <property type="entry name" value="JHBP"/>
    <property type="match status" value="1"/>
</dbReference>
<evidence type="ECO:0000256" key="4">
    <source>
        <dbReference type="SAM" id="SignalP"/>
    </source>
</evidence>
<keyword evidence="1 4" id="KW-0732">Signal</keyword>
<proteinExistence type="inferred from homology"/>
<keyword evidence="2" id="KW-0090">Biological rhythms</keyword>
<dbReference type="SMART" id="SM00700">
    <property type="entry name" value="JHBP"/>
    <property type="match status" value="1"/>
</dbReference>
<evidence type="ECO:0000313" key="6">
    <source>
        <dbReference type="Proteomes" id="UP001153620"/>
    </source>
</evidence>
<name>A0A9N9RV83_9DIPT</name>
<dbReference type="OrthoDB" id="8186595at2759"/>
<dbReference type="FunFam" id="3.15.10.30:FF:000001">
    <property type="entry name" value="Takeout-like protein 1"/>
    <property type="match status" value="1"/>
</dbReference>
<feature type="signal peptide" evidence="4">
    <location>
        <begin position="1"/>
        <end position="15"/>
    </location>
</feature>
<reference evidence="5" key="1">
    <citation type="submission" date="2022-01" db="EMBL/GenBank/DDBJ databases">
        <authorList>
            <person name="King R."/>
        </authorList>
    </citation>
    <scope>NUCLEOTIDE SEQUENCE</scope>
</reference>
<dbReference type="EMBL" id="OU895878">
    <property type="protein sequence ID" value="CAG9804151.1"/>
    <property type="molecule type" value="Genomic_DNA"/>
</dbReference>
<organism evidence="5 6">
    <name type="scientific">Chironomus riparius</name>
    <dbReference type="NCBI Taxonomy" id="315576"/>
    <lineage>
        <taxon>Eukaryota</taxon>
        <taxon>Metazoa</taxon>
        <taxon>Ecdysozoa</taxon>
        <taxon>Arthropoda</taxon>
        <taxon>Hexapoda</taxon>
        <taxon>Insecta</taxon>
        <taxon>Pterygota</taxon>
        <taxon>Neoptera</taxon>
        <taxon>Endopterygota</taxon>
        <taxon>Diptera</taxon>
        <taxon>Nematocera</taxon>
        <taxon>Chironomoidea</taxon>
        <taxon>Chironomidae</taxon>
        <taxon>Chironominae</taxon>
        <taxon>Chironomus</taxon>
    </lineage>
</organism>
<dbReference type="InterPro" id="IPR010562">
    <property type="entry name" value="Haemolymph_juvenile_hormone-bd"/>
</dbReference>
<dbReference type="InterPro" id="IPR038606">
    <property type="entry name" value="To_sf"/>
</dbReference>
<dbReference type="Proteomes" id="UP001153620">
    <property type="component" value="Chromosome 2"/>
</dbReference>
<accession>A0A9N9RV83</accession>
<dbReference type="GO" id="GO:0005615">
    <property type="term" value="C:extracellular space"/>
    <property type="evidence" value="ECO:0007669"/>
    <property type="project" value="TreeGrafter"/>
</dbReference>
<sequence>MFLIVLLCLITYFQSNINCAKFPNELTKCNYGDSECILTKVNDIFQNKHKGFHGLLLPSLDPLHIRKLNLVQGSGQRVNIELYFSEIDLIGLSNATAYKATGFDQVPLEFIDFRFMIPMLMIKGPYKVNGIISFLPLNGRGESELVLDNVHFVMKFKTKMYDKNGNAHLKLEKSKMNFNTTRLRMNFVDLFGSNEQLGLNMNTFLNENWKEILEDLKMTIVDGFGEVFSTIINHVLNNFAYKELFN</sequence>
<reference evidence="5" key="2">
    <citation type="submission" date="2022-10" db="EMBL/GenBank/DDBJ databases">
        <authorList>
            <consortium name="ENA_rothamsted_submissions"/>
            <consortium name="culmorum"/>
            <person name="King R."/>
        </authorList>
    </citation>
    <scope>NUCLEOTIDE SEQUENCE</scope>
</reference>
<dbReference type="PANTHER" id="PTHR11008">
    <property type="entry name" value="PROTEIN TAKEOUT-LIKE PROTEIN"/>
    <property type="match status" value="1"/>
</dbReference>
<evidence type="ECO:0000256" key="2">
    <source>
        <dbReference type="ARBA" id="ARBA00023108"/>
    </source>
</evidence>
<protein>
    <recommendedName>
        <fullName evidence="7">Hemolymph juvenile hormone binding protein</fullName>
    </recommendedName>
</protein>
<dbReference type="Gene3D" id="3.15.10.30">
    <property type="entry name" value="Haemolymph juvenile hormone binding protein"/>
    <property type="match status" value="1"/>
</dbReference>
<evidence type="ECO:0000313" key="5">
    <source>
        <dbReference type="EMBL" id="CAG9804151.1"/>
    </source>
</evidence>